<dbReference type="STRING" id="4555.K3ZLP5"/>
<dbReference type="PANTHER" id="PTHR34145:SF28">
    <property type="entry name" value="F-BOX DOMAIN-CONTAINING PROTEIN"/>
    <property type="match status" value="1"/>
</dbReference>
<dbReference type="Proteomes" id="UP000004995">
    <property type="component" value="Unassembled WGS sequence"/>
</dbReference>
<dbReference type="EnsemblPlants" id="KQK95624">
    <property type="protein sequence ID" value="KQK95624"/>
    <property type="gene ID" value="SETIT_027506mg"/>
</dbReference>
<dbReference type="SUPFAM" id="SSF52047">
    <property type="entry name" value="RNI-like"/>
    <property type="match status" value="1"/>
</dbReference>
<dbReference type="InterPro" id="IPR032675">
    <property type="entry name" value="LRR_dom_sf"/>
</dbReference>
<dbReference type="OMA" id="PRGAHEL"/>
<dbReference type="InParanoid" id="K3ZLP5"/>
<feature type="domain" description="F-box/LRR-repeat protein 15/At3g58940/PEG3-like LRR" evidence="1">
    <location>
        <begin position="14"/>
        <end position="121"/>
    </location>
</feature>
<dbReference type="InterPro" id="IPR053772">
    <property type="entry name" value="At1g61320/At1g61330-like"/>
</dbReference>
<dbReference type="EMBL" id="AGNK02005202">
    <property type="status" value="NOT_ANNOTATED_CDS"/>
    <property type="molecule type" value="Genomic_DNA"/>
</dbReference>
<reference evidence="3" key="1">
    <citation type="journal article" date="2012" name="Nat. Biotechnol.">
        <title>Reference genome sequence of the model plant Setaria.</title>
        <authorList>
            <person name="Bennetzen J.L."/>
            <person name="Schmutz J."/>
            <person name="Wang H."/>
            <person name="Percifield R."/>
            <person name="Hawkins J."/>
            <person name="Pontaroli A.C."/>
            <person name="Estep M."/>
            <person name="Feng L."/>
            <person name="Vaughn J.N."/>
            <person name="Grimwood J."/>
            <person name="Jenkins J."/>
            <person name="Barry K."/>
            <person name="Lindquist E."/>
            <person name="Hellsten U."/>
            <person name="Deshpande S."/>
            <person name="Wang X."/>
            <person name="Wu X."/>
            <person name="Mitros T."/>
            <person name="Triplett J."/>
            <person name="Yang X."/>
            <person name="Ye C.Y."/>
            <person name="Mauro-Herrera M."/>
            <person name="Wang L."/>
            <person name="Li P."/>
            <person name="Sharma M."/>
            <person name="Sharma R."/>
            <person name="Ronald P.C."/>
            <person name="Panaud O."/>
            <person name="Kellogg E.A."/>
            <person name="Brutnell T.P."/>
            <person name="Doust A.N."/>
            <person name="Tuskan G.A."/>
            <person name="Rokhsar D."/>
            <person name="Devos K.M."/>
        </authorList>
    </citation>
    <scope>NUCLEOTIDE SEQUENCE [LARGE SCALE GENOMIC DNA]</scope>
    <source>
        <strain evidence="3">cv. Yugu1</strain>
    </source>
</reference>
<evidence type="ECO:0000313" key="3">
    <source>
        <dbReference type="Proteomes" id="UP000004995"/>
    </source>
</evidence>
<dbReference type="Gene3D" id="3.80.10.10">
    <property type="entry name" value="Ribonuclease Inhibitor"/>
    <property type="match status" value="1"/>
</dbReference>
<protein>
    <recommendedName>
        <fullName evidence="1">F-box/LRR-repeat protein 15/At3g58940/PEG3-like LRR domain-containing protein</fullName>
    </recommendedName>
</protein>
<dbReference type="InterPro" id="IPR055411">
    <property type="entry name" value="LRR_FXL15/At3g58940/PEG3-like"/>
</dbReference>
<evidence type="ECO:0000313" key="2">
    <source>
        <dbReference type="EnsemblPlants" id="KQK95624"/>
    </source>
</evidence>
<sequence>MEASPPAAREPYPGPTEYVTPRSLFSCAALRSLRLGGCWLDVPPTTAALPSLATLHLTRVTGRRDAVQDLVDACPRLADLKLEACRDLERILVPDARLRRLALRCCHELADVFVGDSSELRAFEYRGGVPGPSLLNMPQPSEISLCTLDFCGVEPAEPPEFTFLLLYARVERLHLTSTRLLGRGVFDHGVLYPYGLRFLTFPELRNLELTGMLPEDDAAAAIDRCRDQDPRADPEAGTLSLFFLAGSHPVENGSYSSRYSDEEDMDIHAAHQLRYDRHATLAVPDAEIPCLREINLVHYQGAMAHAQRMLAKFLLRNAPVVGEVCCEFARGPLAIQTDLMEEIKGWVMNKSANKMFF</sequence>
<dbReference type="HOGENOM" id="CLU_022351_2_0_1"/>
<dbReference type="PANTHER" id="PTHR34145">
    <property type="entry name" value="OS02G0105600 PROTEIN"/>
    <property type="match status" value="1"/>
</dbReference>
<dbReference type="AlphaFoldDB" id="K3ZLP5"/>
<proteinExistence type="predicted"/>
<reference evidence="2" key="2">
    <citation type="submission" date="2018-08" db="UniProtKB">
        <authorList>
            <consortium name="EnsemblPlants"/>
        </authorList>
    </citation>
    <scope>IDENTIFICATION</scope>
    <source>
        <strain evidence="2">Yugu1</strain>
    </source>
</reference>
<accession>K3ZLP5</accession>
<dbReference type="eggNOG" id="ENOG502S2H2">
    <property type="taxonomic scope" value="Eukaryota"/>
</dbReference>
<evidence type="ECO:0000259" key="1">
    <source>
        <dbReference type="Pfam" id="PF24758"/>
    </source>
</evidence>
<keyword evidence="3" id="KW-1185">Reference proteome</keyword>
<dbReference type="Gramene" id="KQK95624">
    <property type="protein sequence ID" value="KQK95624"/>
    <property type="gene ID" value="SETIT_027506mg"/>
</dbReference>
<organism evidence="2 3">
    <name type="scientific">Setaria italica</name>
    <name type="common">Foxtail millet</name>
    <name type="synonym">Panicum italicum</name>
    <dbReference type="NCBI Taxonomy" id="4555"/>
    <lineage>
        <taxon>Eukaryota</taxon>
        <taxon>Viridiplantae</taxon>
        <taxon>Streptophyta</taxon>
        <taxon>Embryophyta</taxon>
        <taxon>Tracheophyta</taxon>
        <taxon>Spermatophyta</taxon>
        <taxon>Magnoliopsida</taxon>
        <taxon>Liliopsida</taxon>
        <taxon>Poales</taxon>
        <taxon>Poaceae</taxon>
        <taxon>PACMAD clade</taxon>
        <taxon>Panicoideae</taxon>
        <taxon>Panicodae</taxon>
        <taxon>Paniceae</taxon>
        <taxon>Cenchrinae</taxon>
        <taxon>Setaria</taxon>
    </lineage>
</organism>
<name>K3ZLP5_SETIT</name>
<dbReference type="Pfam" id="PF24758">
    <property type="entry name" value="LRR_At5g56370"/>
    <property type="match status" value="1"/>
</dbReference>